<accession>A0A7G1IBJ7</accession>
<dbReference type="Pfam" id="PF04909">
    <property type="entry name" value="Amidohydro_2"/>
    <property type="match status" value="1"/>
</dbReference>
<dbReference type="EMBL" id="AP023343">
    <property type="protein sequence ID" value="BCI88436.1"/>
    <property type="molecule type" value="Genomic_DNA"/>
</dbReference>
<dbReference type="PANTHER" id="PTHR21240">
    <property type="entry name" value="2-AMINO-3-CARBOXYLMUCONATE-6-SEMIALDEHYDE DECARBOXYLASE"/>
    <property type="match status" value="1"/>
</dbReference>
<evidence type="ECO:0000256" key="1">
    <source>
        <dbReference type="ARBA" id="ARBA00023239"/>
    </source>
</evidence>
<dbReference type="Gene3D" id="3.20.20.140">
    <property type="entry name" value="Metal-dependent hydrolases"/>
    <property type="match status" value="1"/>
</dbReference>
<keyword evidence="1" id="KW-0456">Lyase</keyword>
<dbReference type="GO" id="GO:0005737">
    <property type="term" value="C:cytoplasm"/>
    <property type="evidence" value="ECO:0007669"/>
    <property type="project" value="TreeGrafter"/>
</dbReference>
<dbReference type="PANTHER" id="PTHR21240:SF28">
    <property type="entry name" value="ISO-OROTATE DECARBOXYLASE (EUROFUNG)"/>
    <property type="match status" value="1"/>
</dbReference>
<gene>
    <name evidence="3" type="ORF">NIIDMKKI_36420</name>
</gene>
<organism evidence="3 4">
    <name type="scientific">Mycobacterium kansasii</name>
    <dbReference type="NCBI Taxonomy" id="1768"/>
    <lineage>
        <taxon>Bacteria</taxon>
        <taxon>Bacillati</taxon>
        <taxon>Actinomycetota</taxon>
        <taxon>Actinomycetes</taxon>
        <taxon>Mycobacteriales</taxon>
        <taxon>Mycobacteriaceae</taxon>
        <taxon>Mycobacterium</taxon>
    </lineage>
</organism>
<dbReference type="GO" id="GO:0016787">
    <property type="term" value="F:hydrolase activity"/>
    <property type="evidence" value="ECO:0007669"/>
    <property type="project" value="InterPro"/>
</dbReference>
<keyword evidence="4" id="KW-1185">Reference proteome</keyword>
<dbReference type="GO" id="GO:0016831">
    <property type="term" value="F:carboxy-lyase activity"/>
    <property type="evidence" value="ECO:0007669"/>
    <property type="project" value="InterPro"/>
</dbReference>
<sequence>MDLNGVYASLNFPSFLPGFAGQRLQQVTKDRDLALASVRAWNDWHLEVWAGSYPDRIIPCQLPWLLDPDVGAQMIYENAGRGFHAVTFSENPAMLGLPSIHSGHWDPMMAACAETGTVVNLHIGSSGSSPSTTDDAPPDVAGVLFFAYAISAAVDWLYSGLPSRFPDLKICLSEGGIGWVAGLLDRLDHMLSYHQMYGTWQSMGETLTPAEVFTRNFWFCAVEDKSSFVQYDRIGADNIMLEADYPHCDSTWPHTQQTIHEQIGGLPEPVIRKVTWENAARLYRHPVPAGIQRSPDAF</sequence>
<dbReference type="Proteomes" id="UP000516380">
    <property type="component" value="Chromosome"/>
</dbReference>
<evidence type="ECO:0000313" key="3">
    <source>
        <dbReference type="EMBL" id="BCI88436.1"/>
    </source>
</evidence>
<feature type="domain" description="Amidohydrolase-related" evidence="2">
    <location>
        <begin position="21"/>
        <end position="284"/>
    </location>
</feature>
<dbReference type="SUPFAM" id="SSF51556">
    <property type="entry name" value="Metallo-dependent hydrolases"/>
    <property type="match status" value="1"/>
</dbReference>
<dbReference type="InterPro" id="IPR032465">
    <property type="entry name" value="ACMSD"/>
</dbReference>
<protein>
    <recommendedName>
        <fullName evidence="2">Amidohydrolase-related domain-containing protein</fullName>
    </recommendedName>
</protein>
<name>A0A7G1IBJ7_MYCKA</name>
<evidence type="ECO:0000313" key="4">
    <source>
        <dbReference type="Proteomes" id="UP000516380"/>
    </source>
</evidence>
<reference evidence="3 4" key="1">
    <citation type="submission" date="2020-07" db="EMBL/GenBank/DDBJ databases">
        <title>Mycobacterium kansasii (former subtype) with zoonotic potential isolated from diseased indoor pet cat, Japan.</title>
        <authorList>
            <person name="Fukano H."/>
            <person name="Terazono T."/>
            <person name="Hoshino Y."/>
        </authorList>
    </citation>
    <scope>NUCLEOTIDE SEQUENCE [LARGE SCALE GENOMIC DNA]</scope>
    <source>
        <strain evidence="3 4">Kuro-I</strain>
    </source>
</reference>
<dbReference type="InterPro" id="IPR006680">
    <property type="entry name" value="Amidohydro-rel"/>
</dbReference>
<dbReference type="AlphaFoldDB" id="A0A7G1IBJ7"/>
<dbReference type="GO" id="GO:0019748">
    <property type="term" value="P:secondary metabolic process"/>
    <property type="evidence" value="ECO:0007669"/>
    <property type="project" value="TreeGrafter"/>
</dbReference>
<proteinExistence type="predicted"/>
<evidence type="ECO:0000259" key="2">
    <source>
        <dbReference type="Pfam" id="PF04909"/>
    </source>
</evidence>
<dbReference type="InterPro" id="IPR032466">
    <property type="entry name" value="Metal_Hydrolase"/>
</dbReference>